<accession>A0A455T9F2</accession>
<dbReference type="NCBIfam" id="TIGR00801">
    <property type="entry name" value="ncs2"/>
    <property type="match status" value="1"/>
</dbReference>
<evidence type="ECO:0000256" key="2">
    <source>
        <dbReference type="ARBA" id="ARBA00008821"/>
    </source>
</evidence>
<keyword evidence="5 8" id="KW-0812">Transmembrane</keyword>
<evidence type="ECO:0000256" key="1">
    <source>
        <dbReference type="ARBA" id="ARBA00004651"/>
    </source>
</evidence>
<evidence type="ECO:0000256" key="4">
    <source>
        <dbReference type="ARBA" id="ARBA00022475"/>
    </source>
</evidence>
<evidence type="ECO:0000256" key="5">
    <source>
        <dbReference type="ARBA" id="ARBA00022692"/>
    </source>
</evidence>
<comment type="subcellular location">
    <subcellularLocation>
        <location evidence="1">Cell membrane</location>
        <topology evidence="1">Multi-pass membrane protein</topology>
    </subcellularLocation>
</comment>
<dbReference type="InterPro" id="IPR006042">
    <property type="entry name" value="Xan_ur_permease"/>
</dbReference>
<feature type="transmembrane region" description="Helical" evidence="8">
    <location>
        <begin position="86"/>
        <end position="104"/>
    </location>
</feature>
<comment type="similarity">
    <text evidence="2">Belongs to the nucleobase:cation symporter-2 (NCS2) (TC 2.A.40) family.</text>
</comment>
<feature type="transmembrane region" description="Helical" evidence="8">
    <location>
        <begin position="116"/>
        <end position="140"/>
    </location>
</feature>
<feature type="transmembrane region" description="Helical" evidence="8">
    <location>
        <begin position="204"/>
        <end position="226"/>
    </location>
</feature>
<feature type="transmembrane region" description="Helical" evidence="8">
    <location>
        <begin position="358"/>
        <end position="380"/>
    </location>
</feature>
<feature type="transmembrane region" description="Helical" evidence="8">
    <location>
        <begin position="63"/>
        <end position="79"/>
    </location>
</feature>
<sequence length="468" mass="48372">MATGETAEKRGYFTGWTLKTEGVIAPDERLPWGQSILVGLQHVLAMFGSTVLAPIFMGFDPNTAVFFSGIGTLLFFVIVGGRVPSYLGSSFSFIAVVLAATGFASGFHGSGLNPHIGVALGGIIAAGVVYALIALVVIATGYRWIDLLMPPVVTGAVVAVIGLNLAPTAISDMSVSAFDTWMGLVTVLAVAFVAVFLPGPLRRLPILLGGIIGYLIYLLLANGAHLGKAIDFSGVEKAAWLGPPHFSTPTFSPGAIALIAPVAVILVAENTGHVKAVAAMTGRNLDRYLGRAFLGDALATIVAGFGGGTGVTTYAENIGVMAVTRIYSTLTFIIAAIVAIVLGFCPKFGALIRTIPPGVIGGLAIVLFGLIAATGGRIWVENRVDFSKSRNLITVAFALTVGAGNLALTIGNFQLSAIAVATFGSIILYQILREPAPQPEEAVTADAAVGLNPAGAGQMEEDRPHQRS</sequence>
<dbReference type="GO" id="GO:0005886">
    <property type="term" value="C:plasma membrane"/>
    <property type="evidence" value="ECO:0007669"/>
    <property type="project" value="UniProtKB-SubCell"/>
</dbReference>
<keyword evidence="3" id="KW-0813">Transport</keyword>
<evidence type="ECO:0000256" key="3">
    <source>
        <dbReference type="ARBA" id="ARBA00022448"/>
    </source>
</evidence>
<dbReference type="GO" id="GO:0042907">
    <property type="term" value="F:xanthine transmembrane transporter activity"/>
    <property type="evidence" value="ECO:0007669"/>
    <property type="project" value="TreeGrafter"/>
</dbReference>
<feature type="transmembrane region" description="Helical" evidence="8">
    <location>
        <begin position="36"/>
        <end position="57"/>
    </location>
</feature>
<proteinExistence type="inferred from homology"/>
<evidence type="ECO:0000256" key="6">
    <source>
        <dbReference type="ARBA" id="ARBA00022989"/>
    </source>
</evidence>
<evidence type="ECO:0000256" key="7">
    <source>
        <dbReference type="ARBA" id="ARBA00023136"/>
    </source>
</evidence>
<dbReference type="PANTHER" id="PTHR42810">
    <property type="entry name" value="PURINE PERMEASE C1399.01C-RELATED"/>
    <property type="match status" value="1"/>
</dbReference>
<evidence type="ECO:0000256" key="8">
    <source>
        <dbReference type="SAM" id="Phobius"/>
    </source>
</evidence>
<feature type="transmembrane region" description="Helical" evidence="8">
    <location>
        <begin position="415"/>
        <end position="432"/>
    </location>
</feature>
<feature type="transmembrane region" description="Helical" evidence="8">
    <location>
        <begin position="326"/>
        <end position="346"/>
    </location>
</feature>
<dbReference type="EMBL" id="AP019377">
    <property type="protein sequence ID" value="BBH96084.1"/>
    <property type="molecule type" value="Genomic_DNA"/>
</dbReference>
<keyword evidence="6 8" id="KW-1133">Transmembrane helix</keyword>
<keyword evidence="4" id="KW-1003">Cell membrane</keyword>
<dbReference type="InterPro" id="IPR006043">
    <property type="entry name" value="NCS2"/>
</dbReference>
<feature type="transmembrane region" description="Helical" evidence="8">
    <location>
        <begin position="178"/>
        <end position="197"/>
    </location>
</feature>
<reference evidence="9" key="1">
    <citation type="submission" date="2018-12" db="EMBL/GenBank/DDBJ databases">
        <title>Novel natural products biosynthetic potential of the class Ktedonobacteria.</title>
        <authorList>
            <person name="Zheng Y."/>
            <person name="Saitou A."/>
            <person name="Wang C.M."/>
            <person name="Toyoda A."/>
            <person name="Minakuchi Y."/>
            <person name="Sekiguchi Y."/>
            <person name="Ueda K."/>
            <person name="Takano H."/>
            <person name="Sakai Y."/>
            <person name="Yokota A."/>
            <person name="Yabe S."/>
        </authorList>
    </citation>
    <scope>NUCLEOTIDE SEQUENCE</scope>
    <source>
        <strain evidence="9">A3-2</strain>
    </source>
</reference>
<feature type="transmembrane region" description="Helical" evidence="8">
    <location>
        <begin position="288"/>
        <end position="306"/>
    </location>
</feature>
<feature type="transmembrane region" description="Helical" evidence="8">
    <location>
        <begin position="147"/>
        <end position="166"/>
    </location>
</feature>
<dbReference type="Pfam" id="PF00860">
    <property type="entry name" value="Xan_ur_permease"/>
    <property type="match status" value="1"/>
</dbReference>
<keyword evidence="7 8" id="KW-0472">Membrane</keyword>
<name>A0A455T9F2_9CHLR</name>
<feature type="transmembrane region" description="Helical" evidence="8">
    <location>
        <begin position="246"/>
        <end position="268"/>
    </location>
</feature>
<dbReference type="AlphaFoldDB" id="A0A455T9F2"/>
<protein>
    <submittedName>
        <fullName evidence="9">Nitrate reductase</fullName>
    </submittedName>
</protein>
<gene>
    <name evidence="9" type="primary">uraA</name>
    <name evidence="9" type="ORF">KTA_42830</name>
</gene>
<organism evidence="9">
    <name type="scientific">Thermogemmatispora argillosa</name>
    <dbReference type="NCBI Taxonomy" id="2045280"/>
    <lineage>
        <taxon>Bacteria</taxon>
        <taxon>Bacillati</taxon>
        <taxon>Chloroflexota</taxon>
        <taxon>Ktedonobacteria</taxon>
        <taxon>Thermogemmatisporales</taxon>
        <taxon>Thermogemmatisporaceae</taxon>
        <taxon>Thermogemmatispora</taxon>
    </lineage>
</organism>
<dbReference type="PANTHER" id="PTHR42810:SF4">
    <property type="entry name" value="URIC ACID TRANSPORTER UACT"/>
    <property type="match status" value="1"/>
</dbReference>
<evidence type="ECO:0000313" key="9">
    <source>
        <dbReference type="EMBL" id="BBH96084.1"/>
    </source>
</evidence>